<name>A0ABW1ZH21_9DEIO</name>
<reference evidence="7" key="1">
    <citation type="journal article" date="2019" name="Int. J. Syst. Evol. Microbiol.">
        <title>The Global Catalogue of Microorganisms (GCM) 10K type strain sequencing project: providing services to taxonomists for standard genome sequencing and annotation.</title>
        <authorList>
            <consortium name="The Broad Institute Genomics Platform"/>
            <consortium name="The Broad Institute Genome Sequencing Center for Infectious Disease"/>
            <person name="Wu L."/>
            <person name="Ma J."/>
        </authorList>
    </citation>
    <scope>NUCLEOTIDE SEQUENCE [LARGE SCALE GENOMIC DNA]</scope>
    <source>
        <strain evidence="7">CCUG 63830</strain>
    </source>
</reference>
<keyword evidence="3" id="KW-1133">Transmembrane helix</keyword>
<comment type="caution">
    <text evidence="6">The sequence shown here is derived from an EMBL/GenBank/DDBJ whole genome shotgun (WGS) entry which is preliminary data.</text>
</comment>
<protein>
    <submittedName>
        <fullName evidence="6">Translocation/assembly module TamB domain-containing protein</fullName>
    </submittedName>
</protein>
<dbReference type="EMBL" id="JBHSWB010000001">
    <property type="protein sequence ID" value="MFC6660195.1"/>
    <property type="molecule type" value="Genomic_DNA"/>
</dbReference>
<evidence type="ECO:0000256" key="2">
    <source>
        <dbReference type="ARBA" id="ARBA00022692"/>
    </source>
</evidence>
<keyword evidence="4" id="KW-0472">Membrane</keyword>
<dbReference type="Pfam" id="PF04357">
    <property type="entry name" value="TamB"/>
    <property type="match status" value="1"/>
</dbReference>
<evidence type="ECO:0000313" key="7">
    <source>
        <dbReference type="Proteomes" id="UP001596317"/>
    </source>
</evidence>
<evidence type="ECO:0000256" key="1">
    <source>
        <dbReference type="ARBA" id="ARBA00004167"/>
    </source>
</evidence>
<keyword evidence="2" id="KW-0812">Transmembrane</keyword>
<sequence>MDENLVRAEFTGGLVLSGSGDRPRLSGEIRSQRGFIYLRENEFTLGDSAVTFTGDSVYPKFNITASGTVTGRTVRGDTPVTQRVPITLTLAGEFVTRAGGEVALDLDTTLACTQVGGDCADPTTGVPYGEAELYALVATGVPNLATLPNNLAALGSSALQTALNVFVLGELERTVAQAFGLDVFRFTPQLLGDSLGATITLGSYLTRNLYLQYQVDLTGQGLLNAEYSTPDGRLTFKVTTPLRGLNLQSIRPSFSAGYNVNPRTNISLGVQTTEQSTRLRFGVTYRIGGR</sequence>
<organism evidence="6 7">
    <name type="scientific">Deinococcus multiflagellatus</name>
    <dbReference type="NCBI Taxonomy" id="1656887"/>
    <lineage>
        <taxon>Bacteria</taxon>
        <taxon>Thermotogati</taxon>
        <taxon>Deinococcota</taxon>
        <taxon>Deinococci</taxon>
        <taxon>Deinococcales</taxon>
        <taxon>Deinococcaceae</taxon>
        <taxon>Deinococcus</taxon>
    </lineage>
</organism>
<evidence type="ECO:0000256" key="4">
    <source>
        <dbReference type="ARBA" id="ARBA00023136"/>
    </source>
</evidence>
<evidence type="ECO:0000256" key="3">
    <source>
        <dbReference type="ARBA" id="ARBA00022989"/>
    </source>
</evidence>
<keyword evidence="7" id="KW-1185">Reference proteome</keyword>
<gene>
    <name evidence="6" type="ORF">ACFP90_07355</name>
</gene>
<feature type="domain" description="Translocation and assembly module TamB C-terminal" evidence="5">
    <location>
        <begin position="2"/>
        <end position="286"/>
    </location>
</feature>
<dbReference type="InterPro" id="IPR007452">
    <property type="entry name" value="TamB_C"/>
</dbReference>
<dbReference type="Proteomes" id="UP001596317">
    <property type="component" value="Unassembled WGS sequence"/>
</dbReference>
<comment type="subcellular location">
    <subcellularLocation>
        <location evidence="1">Membrane</location>
        <topology evidence="1">Single-pass membrane protein</topology>
    </subcellularLocation>
</comment>
<dbReference type="RefSeq" id="WP_380058175.1">
    <property type="nucleotide sequence ID" value="NZ_JBHSWB010000001.1"/>
</dbReference>
<evidence type="ECO:0000313" key="6">
    <source>
        <dbReference type="EMBL" id="MFC6660195.1"/>
    </source>
</evidence>
<accession>A0ABW1ZH21</accession>
<evidence type="ECO:0000259" key="5">
    <source>
        <dbReference type="Pfam" id="PF04357"/>
    </source>
</evidence>
<proteinExistence type="predicted"/>